<name>A0A699Z193_HAELA</name>
<feature type="non-terminal residue" evidence="1">
    <location>
        <position position="1"/>
    </location>
</feature>
<reference evidence="1 2" key="1">
    <citation type="submission" date="2020-02" db="EMBL/GenBank/DDBJ databases">
        <title>Draft genome sequence of Haematococcus lacustris strain NIES-144.</title>
        <authorList>
            <person name="Morimoto D."/>
            <person name="Nakagawa S."/>
            <person name="Yoshida T."/>
            <person name="Sawayama S."/>
        </authorList>
    </citation>
    <scope>NUCLEOTIDE SEQUENCE [LARGE SCALE GENOMIC DNA]</scope>
    <source>
        <strain evidence="1 2">NIES-144</strain>
    </source>
</reference>
<comment type="caution">
    <text evidence="1">The sequence shown here is derived from an EMBL/GenBank/DDBJ whole genome shotgun (WGS) entry which is preliminary data.</text>
</comment>
<gene>
    <name evidence="1" type="ORF">HaLaN_12677</name>
</gene>
<dbReference type="EMBL" id="BLLF01000975">
    <property type="protein sequence ID" value="GFH16287.1"/>
    <property type="molecule type" value="Genomic_DNA"/>
</dbReference>
<dbReference type="Proteomes" id="UP000485058">
    <property type="component" value="Unassembled WGS sequence"/>
</dbReference>
<sequence length="266" mass="29523">LHHFLPDMSGVGIQGMTLRFMSPRYPGHFVERGWNGVQFIGVSNCWIKDLTVLNADMGIMLGSTQFCTVTDVTIDADSYRMSSSAQAGHHAINLGGVSDTLITRFNIARKYVHDLSVDFFTRSVVWSEGTGLDVNLDHHKGQTYSVLWTNLDLGLGTRPWDNGGSANRGLDAGTFTTYWRVTGSGLRPLRVGPRNWQGPWLNYVGEKIWEGAAAADVDSGLTNSFPSLDSNNLTRTWWVERLSPHRLQPPNLHLAQRNLRLASPGK</sequence>
<protein>
    <submittedName>
        <fullName evidence="1">Pectate_lyase_3 domain-containing protein</fullName>
    </submittedName>
</protein>
<dbReference type="SUPFAM" id="SSF51126">
    <property type="entry name" value="Pectin lyase-like"/>
    <property type="match status" value="1"/>
</dbReference>
<proteinExistence type="predicted"/>
<keyword evidence="2" id="KW-1185">Reference proteome</keyword>
<organism evidence="1 2">
    <name type="scientific">Haematococcus lacustris</name>
    <name type="common">Green alga</name>
    <name type="synonym">Haematococcus pluvialis</name>
    <dbReference type="NCBI Taxonomy" id="44745"/>
    <lineage>
        <taxon>Eukaryota</taxon>
        <taxon>Viridiplantae</taxon>
        <taxon>Chlorophyta</taxon>
        <taxon>core chlorophytes</taxon>
        <taxon>Chlorophyceae</taxon>
        <taxon>CS clade</taxon>
        <taxon>Chlamydomonadales</taxon>
        <taxon>Haematococcaceae</taxon>
        <taxon>Haematococcus</taxon>
    </lineage>
</organism>
<dbReference type="AlphaFoldDB" id="A0A699Z193"/>
<dbReference type="GO" id="GO:0016829">
    <property type="term" value="F:lyase activity"/>
    <property type="evidence" value="ECO:0007669"/>
    <property type="project" value="UniProtKB-KW"/>
</dbReference>
<feature type="non-terminal residue" evidence="1">
    <location>
        <position position="266"/>
    </location>
</feature>
<accession>A0A699Z193</accession>
<keyword evidence="1" id="KW-0456">Lyase</keyword>
<dbReference type="InterPro" id="IPR012334">
    <property type="entry name" value="Pectin_lyas_fold"/>
</dbReference>
<dbReference type="Gene3D" id="2.160.20.10">
    <property type="entry name" value="Single-stranded right-handed beta-helix, Pectin lyase-like"/>
    <property type="match status" value="1"/>
</dbReference>
<dbReference type="InterPro" id="IPR011050">
    <property type="entry name" value="Pectin_lyase_fold/virulence"/>
</dbReference>
<evidence type="ECO:0000313" key="1">
    <source>
        <dbReference type="EMBL" id="GFH16287.1"/>
    </source>
</evidence>
<evidence type="ECO:0000313" key="2">
    <source>
        <dbReference type="Proteomes" id="UP000485058"/>
    </source>
</evidence>